<dbReference type="GO" id="GO:0003676">
    <property type="term" value="F:nucleic acid binding"/>
    <property type="evidence" value="ECO:0007669"/>
    <property type="project" value="InterPro"/>
</dbReference>
<dbReference type="Gene3D" id="3.30.420.10">
    <property type="entry name" value="Ribonuclease H-like superfamily/Ribonuclease H"/>
    <property type="match status" value="1"/>
</dbReference>
<dbReference type="InterPro" id="IPR036397">
    <property type="entry name" value="RNaseH_sf"/>
</dbReference>
<accession>A0A4Y2TVT4</accession>
<dbReference type="Proteomes" id="UP000499080">
    <property type="component" value="Unassembled WGS sequence"/>
</dbReference>
<sequence length="129" mass="15294">MLENWLFPQLETDADDFIFPQVGAPPHWSLDIREFLNNRIPQRWIGRTGHPWPPRSPMRFLLVEVSERLRLRAYPSSYISRTEDTHNSNRGSSGLLAKVWDEFDYRIDICRESKVEILSNFQSVYKKTL</sequence>
<evidence type="ECO:0000313" key="1">
    <source>
        <dbReference type="EMBL" id="GBO04719.1"/>
    </source>
</evidence>
<name>A0A4Y2TVT4_ARAVE</name>
<dbReference type="EMBL" id="BGPR01031558">
    <property type="protein sequence ID" value="GBO04719.1"/>
    <property type="molecule type" value="Genomic_DNA"/>
</dbReference>
<gene>
    <name evidence="1" type="ORF">AVEN_212115_1</name>
</gene>
<proteinExistence type="predicted"/>
<dbReference type="AlphaFoldDB" id="A0A4Y2TVT4"/>
<dbReference type="PANTHER" id="PTHR47326:SF1">
    <property type="entry name" value="HTH PSQ-TYPE DOMAIN-CONTAINING PROTEIN"/>
    <property type="match status" value="1"/>
</dbReference>
<dbReference type="PANTHER" id="PTHR47326">
    <property type="entry name" value="TRANSPOSABLE ELEMENT TC3 TRANSPOSASE-LIKE PROTEIN"/>
    <property type="match status" value="1"/>
</dbReference>
<protein>
    <submittedName>
        <fullName evidence="1">Uncharacterized protein</fullName>
    </submittedName>
</protein>
<keyword evidence="2" id="KW-1185">Reference proteome</keyword>
<comment type="caution">
    <text evidence="1">The sequence shown here is derived from an EMBL/GenBank/DDBJ whole genome shotgun (WGS) entry which is preliminary data.</text>
</comment>
<reference evidence="1 2" key="1">
    <citation type="journal article" date="2019" name="Sci. Rep.">
        <title>Orb-weaving spider Araneus ventricosus genome elucidates the spidroin gene catalogue.</title>
        <authorList>
            <person name="Kono N."/>
            <person name="Nakamura H."/>
            <person name="Ohtoshi R."/>
            <person name="Moran D.A.P."/>
            <person name="Shinohara A."/>
            <person name="Yoshida Y."/>
            <person name="Fujiwara M."/>
            <person name="Mori M."/>
            <person name="Tomita M."/>
            <person name="Arakawa K."/>
        </authorList>
    </citation>
    <scope>NUCLEOTIDE SEQUENCE [LARGE SCALE GENOMIC DNA]</scope>
</reference>
<organism evidence="1 2">
    <name type="scientific">Araneus ventricosus</name>
    <name type="common">Orbweaver spider</name>
    <name type="synonym">Epeira ventricosa</name>
    <dbReference type="NCBI Taxonomy" id="182803"/>
    <lineage>
        <taxon>Eukaryota</taxon>
        <taxon>Metazoa</taxon>
        <taxon>Ecdysozoa</taxon>
        <taxon>Arthropoda</taxon>
        <taxon>Chelicerata</taxon>
        <taxon>Arachnida</taxon>
        <taxon>Araneae</taxon>
        <taxon>Araneomorphae</taxon>
        <taxon>Entelegynae</taxon>
        <taxon>Araneoidea</taxon>
        <taxon>Araneidae</taxon>
        <taxon>Araneus</taxon>
    </lineage>
</organism>
<evidence type="ECO:0000313" key="2">
    <source>
        <dbReference type="Proteomes" id="UP000499080"/>
    </source>
</evidence>